<dbReference type="GO" id="GO:0071970">
    <property type="term" value="P:fungal-type cell wall (1-&gt;3)-beta-D-glucan biosynthetic process"/>
    <property type="evidence" value="ECO:0007669"/>
    <property type="project" value="TreeGrafter"/>
</dbReference>
<keyword evidence="3" id="KW-0732">Signal</keyword>
<feature type="region of interest" description="Disordered" evidence="7">
    <location>
        <begin position="401"/>
        <end position="421"/>
    </location>
</feature>
<keyword evidence="8" id="KW-0812">Transmembrane</keyword>
<evidence type="ECO:0000256" key="4">
    <source>
        <dbReference type="ARBA" id="ARBA00023157"/>
    </source>
</evidence>
<evidence type="ECO:0000256" key="1">
    <source>
        <dbReference type="ARBA" id="ARBA00004609"/>
    </source>
</evidence>
<evidence type="ECO:0000256" key="2">
    <source>
        <dbReference type="ARBA" id="ARBA00007528"/>
    </source>
</evidence>
<feature type="transmembrane region" description="Helical" evidence="8">
    <location>
        <begin position="367"/>
        <end position="390"/>
    </location>
</feature>
<keyword evidence="8" id="KW-1133">Transmembrane helix</keyword>
<comment type="subcellular location">
    <subcellularLocation>
        <location evidence="1 6">Cell membrane</location>
        <topology evidence="1 6">Lipid-anchor</topology>
        <topology evidence="1 6">GPI-anchor</topology>
    </subcellularLocation>
</comment>
<sequence>MDMVDAFAFYTNTFGFYLVDNSITDSSTYLAPLSIAAVRDVKGYIKARGYRSIPIGGYVLTNSDYAQETYRLVADYMACGNSSIDSRALTDYSWCDNSTFTSSNYSHLTESFSDYPLPVSLTDYACEPTTEDNSDVAGRIFDEVGTIYGPEMSDIWSGGIVYEWASFSDSDPSGYVSQQLNQNYKSLSTQLVAINPSITQMSAYTPTITTAPSCPNENATWAASTILPPTANTLVCDCMIASLHCKVDPSTSANTITSVQATLCTSNSTICDGFKSNVTSSTYGAFSAINQYYLNTGGCSQKTTTASLQSLKALNSSCINILAKAGPLGKTPIYSDITIANPTSDSNITSVYSDTSIDSSRSFSGGAIAGIVVGILLALIAAGSLIFFYLRKRKSRKSHIAQELEASTPGQHDTPAELGND</sequence>
<dbReference type="GO" id="GO:0042124">
    <property type="term" value="F:1,3-beta-glucanosyltransferase activity"/>
    <property type="evidence" value="ECO:0007669"/>
    <property type="project" value="TreeGrafter"/>
</dbReference>
<gene>
    <name evidence="9" type="ORF">BPAE_0001g02750</name>
</gene>
<dbReference type="GO" id="GO:0031505">
    <property type="term" value="P:fungal-type cell wall organization"/>
    <property type="evidence" value="ECO:0007669"/>
    <property type="project" value="TreeGrafter"/>
</dbReference>
<comment type="similarity">
    <text evidence="2 6">Belongs to the glycosyl hydrolase 72 family.</text>
</comment>
<organism evidence="9 10">
    <name type="scientific">Botrytis paeoniae</name>
    <dbReference type="NCBI Taxonomy" id="278948"/>
    <lineage>
        <taxon>Eukaryota</taxon>
        <taxon>Fungi</taxon>
        <taxon>Dikarya</taxon>
        <taxon>Ascomycota</taxon>
        <taxon>Pezizomycotina</taxon>
        <taxon>Leotiomycetes</taxon>
        <taxon>Helotiales</taxon>
        <taxon>Sclerotiniaceae</taxon>
        <taxon>Botrytis</taxon>
    </lineage>
</organism>
<keyword evidence="4" id="KW-1015">Disulfide bond</keyword>
<dbReference type="PANTHER" id="PTHR31468:SF2">
    <property type="entry name" value="1,3-BETA-GLUCANOSYLTRANSFERASE GAS1"/>
    <property type="match status" value="1"/>
</dbReference>
<evidence type="ECO:0000256" key="8">
    <source>
        <dbReference type="SAM" id="Phobius"/>
    </source>
</evidence>
<comment type="caution">
    <text evidence="9">The sequence shown here is derived from an EMBL/GenBank/DDBJ whole genome shotgun (WGS) entry which is preliminary data.</text>
</comment>
<keyword evidence="6" id="KW-0808">Transferase</keyword>
<comment type="function">
    <text evidence="6">Splits internally a 1,3-beta-glucan molecule and transfers the newly generated reducing end (the donor) to the non-reducing end of another 1,3-beta-glucan molecule (the acceptor) forming a 1,3-beta linkage, resulting in the elongation of 1,3-beta-glucan chains in the cell wall.</text>
</comment>
<dbReference type="PANTHER" id="PTHR31468">
    <property type="entry name" value="1,3-BETA-GLUCANOSYLTRANSFERASE GAS1"/>
    <property type="match status" value="1"/>
</dbReference>
<keyword evidence="6" id="KW-0336">GPI-anchor</keyword>
<dbReference type="Gene3D" id="3.20.20.80">
    <property type="entry name" value="Glycosidases"/>
    <property type="match status" value="1"/>
</dbReference>
<protein>
    <recommendedName>
        <fullName evidence="6">1,3-beta-glucanosyltransferase</fullName>
        <ecNumber evidence="6">2.4.1.-</ecNumber>
    </recommendedName>
</protein>
<dbReference type="CDD" id="cd12087">
    <property type="entry name" value="TM_EGFR-like"/>
    <property type="match status" value="1"/>
</dbReference>
<evidence type="ECO:0000313" key="10">
    <source>
        <dbReference type="Proteomes" id="UP000297910"/>
    </source>
</evidence>
<dbReference type="Proteomes" id="UP000297910">
    <property type="component" value="Unassembled WGS sequence"/>
</dbReference>
<evidence type="ECO:0000256" key="6">
    <source>
        <dbReference type="RuleBase" id="RU361209"/>
    </source>
</evidence>
<dbReference type="EMBL" id="PQXI01000001">
    <property type="protein sequence ID" value="TGO31372.1"/>
    <property type="molecule type" value="Genomic_DNA"/>
</dbReference>
<dbReference type="AlphaFoldDB" id="A0A4Z1G7G9"/>
<dbReference type="InterPro" id="IPR004886">
    <property type="entry name" value="Glucanosyltransferase"/>
</dbReference>
<evidence type="ECO:0000313" key="9">
    <source>
        <dbReference type="EMBL" id="TGO31372.1"/>
    </source>
</evidence>
<keyword evidence="6 8" id="KW-0472">Membrane</keyword>
<evidence type="ECO:0000256" key="3">
    <source>
        <dbReference type="ARBA" id="ARBA00022729"/>
    </source>
</evidence>
<proteinExistence type="inferred from homology"/>
<keyword evidence="10" id="KW-1185">Reference proteome</keyword>
<keyword evidence="6" id="KW-0449">Lipoprotein</keyword>
<dbReference type="InterPro" id="IPR017853">
    <property type="entry name" value="GH"/>
</dbReference>
<dbReference type="Gene3D" id="1.20.58.1040">
    <property type="match status" value="1"/>
</dbReference>
<evidence type="ECO:0000256" key="5">
    <source>
        <dbReference type="ARBA" id="ARBA00023180"/>
    </source>
</evidence>
<dbReference type="SUPFAM" id="SSF51445">
    <property type="entry name" value="(Trans)glycosidases"/>
    <property type="match status" value="1"/>
</dbReference>
<dbReference type="GO" id="GO:0098552">
    <property type="term" value="C:side of membrane"/>
    <property type="evidence" value="ECO:0007669"/>
    <property type="project" value="UniProtKB-KW"/>
</dbReference>
<accession>A0A4Z1G7G9</accession>
<dbReference type="EC" id="2.4.1.-" evidence="6"/>
<dbReference type="Pfam" id="PF03198">
    <property type="entry name" value="Glyco_hydro_72"/>
    <property type="match status" value="1"/>
</dbReference>
<keyword evidence="5" id="KW-0325">Glycoprotein</keyword>
<evidence type="ECO:0000256" key="7">
    <source>
        <dbReference type="SAM" id="MobiDB-lite"/>
    </source>
</evidence>
<name>A0A4Z1G7G9_9HELO</name>
<reference evidence="9 10" key="1">
    <citation type="submission" date="2017-12" db="EMBL/GenBank/DDBJ databases">
        <title>Comparative genomics of Botrytis spp.</title>
        <authorList>
            <person name="Valero-Jimenez C.A."/>
            <person name="Tapia P."/>
            <person name="Veloso J."/>
            <person name="Silva-Moreno E."/>
            <person name="Staats M."/>
            <person name="Valdes J.H."/>
            <person name="Van Kan J.A.L."/>
        </authorList>
    </citation>
    <scope>NUCLEOTIDE SEQUENCE [LARGE SCALE GENOMIC DNA]</scope>
    <source>
        <strain evidence="9 10">Bp0003</strain>
    </source>
</reference>
<dbReference type="GO" id="GO:0005886">
    <property type="term" value="C:plasma membrane"/>
    <property type="evidence" value="ECO:0007669"/>
    <property type="project" value="UniProtKB-SubCell"/>
</dbReference>